<evidence type="ECO:0000313" key="1">
    <source>
        <dbReference type="EMBL" id="RDX82157.1"/>
    </source>
</evidence>
<dbReference type="AlphaFoldDB" id="A0A371FUX2"/>
<keyword evidence="2" id="KW-1185">Reference proteome</keyword>
<dbReference type="EMBL" id="QJKJ01007714">
    <property type="protein sequence ID" value="RDX82157.1"/>
    <property type="molecule type" value="Genomic_DNA"/>
</dbReference>
<reference evidence="1" key="1">
    <citation type="submission" date="2018-05" db="EMBL/GenBank/DDBJ databases">
        <title>Draft genome of Mucuna pruriens seed.</title>
        <authorList>
            <person name="Nnadi N.E."/>
            <person name="Vos R."/>
            <person name="Hasami M.H."/>
            <person name="Devisetty U.K."/>
            <person name="Aguiy J.C."/>
        </authorList>
    </citation>
    <scope>NUCLEOTIDE SEQUENCE [LARGE SCALE GENOMIC DNA]</scope>
    <source>
        <strain evidence="1">JCA_2017</strain>
    </source>
</reference>
<organism evidence="1 2">
    <name type="scientific">Mucuna pruriens</name>
    <name type="common">Velvet bean</name>
    <name type="synonym">Dolichos pruriens</name>
    <dbReference type="NCBI Taxonomy" id="157652"/>
    <lineage>
        <taxon>Eukaryota</taxon>
        <taxon>Viridiplantae</taxon>
        <taxon>Streptophyta</taxon>
        <taxon>Embryophyta</taxon>
        <taxon>Tracheophyta</taxon>
        <taxon>Spermatophyta</taxon>
        <taxon>Magnoliopsida</taxon>
        <taxon>eudicotyledons</taxon>
        <taxon>Gunneridae</taxon>
        <taxon>Pentapetalae</taxon>
        <taxon>rosids</taxon>
        <taxon>fabids</taxon>
        <taxon>Fabales</taxon>
        <taxon>Fabaceae</taxon>
        <taxon>Papilionoideae</taxon>
        <taxon>50 kb inversion clade</taxon>
        <taxon>NPAAA clade</taxon>
        <taxon>indigoferoid/millettioid clade</taxon>
        <taxon>Phaseoleae</taxon>
        <taxon>Mucuna</taxon>
    </lineage>
</organism>
<name>A0A371FUX2_MUCPR</name>
<dbReference type="Proteomes" id="UP000257109">
    <property type="component" value="Unassembled WGS sequence"/>
</dbReference>
<feature type="non-terminal residue" evidence="1">
    <location>
        <position position="1"/>
    </location>
</feature>
<proteinExistence type="predicted"/>
<dbReference type="PANTHER" id="PTHR33067:SF15">
    <property type="entry name" value="RNA-DIRECTED DNA POLYMERASE"/>
    <property type="match status" value="1"/>
</dbReference>
<dbReference type="Gene3D" id="2.40.70.10">
    <property type="entry name" value="Acid Proteases"/>
    <property type="match status" value="1"/>
</dbReference>
<accession>A0A371FUX2</accession>
<dbReference type="OrthoDB" id="778454at2759"/>
<dbReference type="CDD" id="cd00303">
    <property type="entry name" value="retropepsin_like"/>
    <property type="match status" value="1"/>
</dbReference>
<dbReference type="InterPro" id="IPR021109">
    <property type="entry name" value="Peptidase_aspartic_dom_sf"/>
</dbReference>
<protein>
    <recommendedName>
        <fullName evidence="3">Aspartic peptidase DDI1-type domain-containing protein</fullName>
    </recommendedName>
</protein>
<dbReference type="PANTHER" id="PTHR33067">
    <property type="entry name" value="RNA-DIRECTED DNA POLYMERASE-RELATED"/>
    <property type="match status" value="1"/>
</dbReference>
<evidence type="ECO:0000313" key="2">
    <source>
        <dbReference type="Proteomes" id="UP000257109"/>
    </source>
</evidence>
<gene>
    <name evidence="1" type="ORF">CR513_37089</name>
</gene>
<sequence length="273" mass="30243">MKFQQNLTITIQDLKMHTIPNLKGGVSTITLSSGQELPQQSMTQSNLRPINAESKPKADSQLQVLPLPFLAQTVPRRRSEANEDLLKIMKNSSGSYACIKGGVETGGVVSALIKHEDVTAESQRVLPKKCQDLSIYSIPCTIGDYTFTNAMLDLGASINVMPSSIYKSLNFGDLEPTKMIIYIVQPLGILEDVLVQVNELIFPTDFYMLDMEDEVSRKGSTLILGRSFFMTAGTKIDVHVRTLSMEFGDNLAMKHPTKDHSIFSIDILDKLVE</sequence>
<comment type="caution">
    <text evidence="1">The sequence shown here is derived from an EMBL/GenBank/DDBJ whole genome shotgun (WGS) entry which is preliminary data.</text>
</comment>
<evidence type="ECO:0008006" key="3">
    <source>
        <dbReference type="Google" id="ProtNLM"/>
    </source>
</evidence>